<dbReference type="Proteomes" id="UP000297814">
    <property type="component" value="Unassembled WGS sequence"/>
</dbReference>
<name>A0A4Z1H389_9HELO</name>
<keyword evidence="3" id="KW-1185">Reference proteome</keyword>
<feature type="domain" description="Heterokaryon incompatibility" evidence="1">
    <location>
        <begin position="1"/>
        <end position="126"/>
    </location>
</feature>
<accession>A0A4Z1H389</accession>
<dbReference type="InterPro" id="IPR010730">
    <property type="entry name" value="HET"/>
</dbReference>
<evidence type="ECO:0000259" key="1">
    <source>
        <dbReference type="Pfam" id="PF06985"/>
    </source>
</evidence>
<dbReference type="AlphaFoldDB" id="A0A4Z1H389"/>
<organism evidence="2 3">
    <name type="scientific">Botrytis hyacinthi</name>
    <dbReference type="NCBI Taxonomy" id="278943"/>
    <lineage>
        <taxon>Eukaryota</taxon>
        <taxon>Fungi</taxon>
        <taxon>Dikarya</taxon>
        <taxon>Ascomycota</taxon>
        <taxon>Pezizomycotina</taxon>
        <taxon>Leotiomycetes</taxon>
        <taxon>Helotiales</taxon>
        <taxon>Sclerotiniaceae</taxon>
        <taxon>Botrytis</taxon>
    </lineage>
</organism>
<evidence type="ECO:0000313" key="3">
    <source>
        <dbReference type="Proteomes" id="UP000297814"/>
    </source>
</evidence>
<dbReference type="PANTHER" id="PTHR33112:SF16">
    <property type="entry name" value="HETEROKARYON INCOMPATIBILITY DOMAIN-CONTAINING PROTEIN"/>
    <property type="match status" value="1"/>
</dbReference>
<dbReference type="Pfam" id="PF06985">
    <property type="entry name" value="HET"/>
    <property type="match status" value="1"/>
</dbReference>
<evidence type="ECO:0000313" key="2">
    <source>
        <dbReference type="EMBL" id="TGO42849.1"/>
    </source>
</evidence>
<protein>
    <recommendedName>
        <fullName evidence="1">Heterokaryon incompatibility domain-containing protein</fullName>
    </recommendedName>
</protein>
<proteinExistence type="predicted"/>
<reference evidence="2 3" key="1">
    <citation type="submission" date="2017-12" db="EMBL/GenBank/DDBJ databases">
        <title>Comparative genomics of Botrytis spp.</title>
        <authorList>
            <person name="Valero-Jimenez C.A."/>
            <person name="Tapia P."/>
            <person name="Veloso J."/>
            <person name="Silva-Moreno E."/>
            <person name="Staats M."/>
            <person name="Valdes J.H."/>
            <person name="Van Kan J.A.L."/>
        </authorList>
    </citation>
    <scope>NUCLEOTIDE SEQUENCE [LARGE SCALE GENOMIC DNA]</scope>
    <source>
        <strain evidence="2 3">Bh0001</strain>
    </source>
</reference>
<dbReference type="PANTHER" id="PTHR33112">
    <property type="entry name" value="DOMAIN PROTEIN, PUTATIVE-RELATED"/>
    <property type="match status" value="1"/>
</dbReference>
<gene>
    <name evidence="2" type="ORF">BHYA_0005g01150</name>
</gene>
<dbReference type="EMBL" id="PQXK01000005">
    <property type="protein sequence ID" value="TGO42849.1"/>
    <property type="molecule type" value="Genomic_DNA"/>
</dbReference>
<comment type="caution">
    <text evidence="2">The sequence shown here is derived from an EMBL/GenBank/DDBJ whole genome shotgun (WGS) entry which is preliminary data.</text>
</comment>
<sequence>MWIDSICIIQDDIADWERQSALMADIYSGSLLNIAAAHGRDSQTGLFNARFAQLHAEYPGSRVQETIAPFEELKILDKTGLAHDLEGSGPFFIRPSLSTTHDRHSLFHGNGKSMAPLNTRGWVYQERILSPRTVSFYATQLIWQCRMERWCECTRISELPQRNSTRMITGDGAMIRSLLYKNNKQQLNEILNNWYSDIENYAVLQLTKEEDRLPALSGIASRTFKALNQLLKSISSQGSEDLQDPQYIAGLWKIHKGDGSLSPRGFLWHFFRGSRSLKRPKKFVAPTWSWASVVCQGTNNGRAMNTFYIPDQCADNSFTIEDVSCMVEGVNPYGAVSAGKLKVRGKLILAGDIRDFYTEGHILKSNLGETFSNYPTKHYYEERDLDVDGWQPEYGHGETYMLQVSHQKQTGWEPRGIALILQRAKEKSVSIGSDNGLDSLNFTAGWTHLNQ</sequence>